<keyword evidence="4" id="KW-0238">DNA-binding</keyword>
<evidence type="ECO:0000256" key="1">
    <source>
        <dbReference type="ARBA" id="ARBA00010641"/>
    </source>
</evidence>
<keyword evidence="5" id="KW-0804">Transcription</keyword>
<dbReference type="OrthoDB" id="9795666at2"/>
<dbReference type="InterPro" id="IPR013325">
    <property type="entry name" value="RNA_pol_sigma_r2"/>
</dbReference>
<keyword evidence="3" id="KW-0731">Sigma factor</keyword>
<dbReference type="GO" id="GO:0016987">
    <property type="term" value="F:sigma factor activity"/>
    <property type="evidence" value="ECO:0007669"/>
    <property type="project" value="UniProtKB-KW"/>
</dbReference>
<dbReference type="Pfam" id="PF04542">
    <property type="entry name" value="Sigma70_r2"/>
    <property type="match status" value="1"/>
</dbReference>
<organism evidence="7 8">
    <name type="scientific">Clostridium collagenovorans DSM 3089</name>
    <dbReference type="NCBI Taxonomy" id="1121306"/>
    <lineage>
        <taxon>Bacteria</taxon>
        <taxon>Bacillati</taxon>
        <taxon>Bacillota</taxon>
        <taxon>Clostridia</taxon>
        <taxon>Eubacteriales</taxon>
        <taxon>Clostridiaceae</taxon>
        <taxon>Clostridium</taxon>
    </lineage>
</organism>
<dbReference type="GO" id="GO:0006352">
    <property type="term" value="P:DNA-templated transcription initiation"/>
    <property type="evidence" value="ECO:0007669"/>
    <property type="project" value="InterPro"/>
</dbReference>
<dbReference type="EMBL" id="FQXP01000008">
    <property type="protein sequence ID" value="SHH98229.1"/>
    <property type="molecule type" value="Genomic_DNA"/>
</dbReference>
<dbReference type="SUPFAM" id="SSF88946">
    <property type="entry name" value="Sigma2 domain of RNA polymerase sigma factors"/>
    <property type="match status" value="1"/>
</dbReference>
<reference evidence="7 8" key="1">
    <citation type="submission" date="2016-11" db="EMBL/GenBank/DDBJ databases">
        <authorList>
            <person name="Jaros S."/>
            <person name="Januszkiewicz K."/>
            <person name="Wedrychowicz H."/>
        </authorList>
    </citation>
    <scope>NUCLEOTIDE SEQUENCE [LARGE SCALE GENOMIC DNA]</scope>
    <source>
        <strain evidence="7 8">DSM 3089</strain>
    </source>
</reference>
<feature type="domain" description="RNA polymerase sigma-70 region 2" evidence="6">
    <location>
        <begin position="7"/>
        <end position="73"/>
    </location>
</feature>
<dbReference type="InterPro" id="IPR007627">
    <property type="entry name" value="RNA_pol_sigma70_r2"/>
</dbReference>
<dbReference type="InterPro" id="IPR039425">
    <property type="entry name" value="RNA_pol_sigma-70-like"/>
</dbReference>
<dbReference type="RefSeq" id="WP_072832050.1">
    <property type="nucleotide sequence ID" value="NZ_FQXP01000008.1"/>
</dbReference>
<evidence type="ECO:0000256" key="4">
    <source>
        <dbReference type="ARBA" id="ARBA00023125"/>
    </source>
</evidence>
<evidence type="ECO:0000313" key="7">
    <source>
        <dbReference type="EMBL" id="SHH98229.1"/>
    </source>
</evidence>
<dbReference type="Gene3D" id="1.10.1740.10">
    <property type="match status" value="1"/>
</dbReference>
<dbReference type="InterPro" id="IPR013324">
    <property type="entry name" value="RNA_pol_sigma_r3/r4-like"/>
</dbReference>
<dbReference type="InterPro" id="IPR014284">
    <property type="entry name" value="RNA_pol_sigma-70_dom"/>
</dbReference>
<gene>
    <name evidence="7" type="ORF">SAMN02745196_02185</name>
</gene>
<dbReference type="SUPFAM" id="SSF88659">
    <property type="entry name" value="Sigma3 and sigma4 domains of RNA polymerase sigma factors"/>
    <property type="match status" value="1"/>
</dbReference>
<dbReference type="GO" id="GO:0003677">
    <property type="term" value="F:DNA binding"/>
    <property type="evidence" value="ECO:0007669"/>
    <property type="project" value="UniProtKB-KW"/>
</dbReference>
<evidence type="ECO:0000256" key="3">
    <source>
        <dbReference type="ARBA" id="ARBA00023082"/>
    </source>
</evidence>
<dbReference type="PANTHER" id="PTHR43133:SF8">
    <property type="entry name" value="RNA POLYMERASE SIGMA FACTOR HI_1459-RELATED"/>
    <property type="match status" value="1"/>
</dbReference>
<dbReference type="Gene3D" id="1.10.10.10">
    <property type="entry name" value="Winged helix-like DNA-binding domain superfamily/Winged helix DNA-binding domain"/>
    <property type="match status" value="1"/>
</dbReference>
<keyword evidence="8" id="KW-1185">Reference proteome</keyword>
<evidence type="ECO:0000313" key="8">
    <source>
        <dbReference type="Proteomes" id="UP000184526"/>
    </source>
</evidence>
<evidence type="ECO:0000259" key="6">
    <source>
        <dbReference type="Pfam" id="PF04542"/>
    </source>
</evidence>
<dbReference type="InterPro" id="IPR036388">
    <property type="entry name" value="WH-like_DNA-bd_sf"/>
</dbReference>
<name>A0A1M5XEQ3_9CLOT</name>
<dbReference type="AlphaFoldDB" id="A0A1M5XEQ3"/>
<dbReference type="Proteomes" id="UP000184526">
    <property type="component" value="Unassembled WGS sequence"/>
</dbReference>
<dbReference type="STRING" id="1121306.SAMN02745196_02185"/>
<proteinExistence type="inferred from homology"/>
<comment type="similarity">
    <text evidence="1">Belongs to the sigma-70 factor family. ECF subfamily.</text>
</comment>
<evidence type="ECO:0000256" key="2">
    <source>
        <dbReference type="ARBA" id="ARBA00023015"/>
    </source>
</evidence>
<evidence type="ECO:0000256" key="5">
    <source>
        <dbReference type="ARBA" id="ARBA00023163"/>
    </source>
</evidence>
<accession>A0A1M5XEQ3</accession>
<sequence length="165" mass="19878">MIFIKNLYEDYKDDIFYYLVSITHDSKLSEDLTSETFLAAIKSISKYKGKSDIKTWLFSIARYKWYEHLRKQKQEVSFDELFENYIEECDDLENRFYKKEMARRCLDILAKESERSADIVKMRINGFSYYEIAKKHGISENSAIVIDFRTKKKVRQILEKEGHYE</sequence>
<keyword evidence="2" id="KW-0805">Transcription regulation</keyword>
<protein>
    <submittedName>
        <fullName evidence="7">RNA polymerase sigma-70 factor, ECF subfamily</fullName>
    </submittedName>
</protein>
<dbReference type="PANTHER" id="PTHR43133">
    <property type="entry name" value="RNA POLYMERASE ECF-TYPE SIGMA FACTO"/>
    <property type="match status" value="1"/>
</dbReference>
<dbReference type="NCBIfam" id="TIGR02937">
    <property type="entry name" value="sigma70-ECF"/>
    <property type="match status" value="1"/>
</dbReference>